<dbReference type="PANTHER" id="PTHR15730">
    <property type="entry name" value="EXPERIMENTAL AUTOIMMUNE PROSTATITIS ANTIGEN 2-RELATED"/>
    <property type="match status" value="1"/>
</dbReference>
<evidence type="ECO:0000313" key="3">
    <source>
        <dbReference type="EMBL" id="KAA8593793.1"/>
    </source>
</evidence>
<dbReference type="SUPFAM" id="SSF52317">
    <property type="entry name" value="Class I glutamine amidotransferase-like"/>
    <property type="match status" value="2"/>
</dbReference>
<dbReference type="FunFam" id="3.40.390.80:FF:000001">
    <property type="entry name" value="TRPM8 channel-associated factor 1"/>
    <property type="match status" value="2"/>
</dbReference>
<dbReference type="Pfam" id="PF17291">
    <property type="entry name" value="M60-like_N"/>
    <property type="match status" value="2"/>
</dbReference>
<dbReference type="PROSITE" id="PS51723">
    <property type="entry name" value="PEPTIDASE_M60"/>
    <property type="match status" value="2"/>
</dbReference>
<dbReference type="SMART" id="SM01276">
    <property type="entry name" value="M60-like"/>
    <property type="match status" value="2"/>
</dbReference>
<feature type="non-terminal residue" evidence="3">
    <location>
        <position position="1873"/>
    </location>
</feature>
<dbReference type="GO" id="GO:0005886">
    <property type="term" value="C:plasma membrane"/>
    <property type="evidence" value="ECO:0007669"/>
    <property type="project" value="TreeGrafter"/>
</dbReference>
<dbReference type="Gene3D" id="1.10.390.30">
    <property type="entry name" value="Peptidase M60, enhancin-like domain 3"/>
    <property type="match status" value="2"/>
</dbReference>
<dbReference type="EMBL" id="VOFY01000003">
    <property type="protein sequence ID" value="KAA8593793.1"/>
    <property type="molecule type" value="Genomic_DNA"/>
</dbReference>
<comment type="caution">
    <text evidence="3">The sequence shown here is derived from an EMBL/GenBank/DDBJ whole genome shotgun (WGS) entry which is preliminary data.</text>
</comment>
<feature type="domain" description="Peptidase M60" evidence="2">
    <location>
        <begin position="626"/>
        <end position="923"/>
    </location>
</feature>
<dbReference type="PANTHER" id="PTHR15730:SF5">
    <property type="entry name" value="SI:CH211-210B2.2-RELATED"/>
    <property type="match status" value="1"/>
</dbReference>
<dbReference type="InterPro" id="IPR031161">
    <property type="entry name" value="Peptidase_M60_dom"/>
</dbReference>
<evidence type="ECO:0000259" key="2">
    <source>
        <dbReference type="PROSITE" id="PS51723"/>
    </source>
</evidence>
<gene>
    <name evidence="3" type="ORF">FQN60_004627</name>
</gene>
<dbReference type="Proteomes" id="UP000327493">
    <property type="component" value="Chromosome 3"/>
</dbReference>
<name>A0A5J5DKH3_9PERO</name>
<dbReference type="GO" id="GO:0090314">
    <property type="term" value="P:positive regulation of protein targeting to membrane"/>
    <property type="evidence" value="ECO:0007669"/>
    <property type="project" value="TreeGrafter"/>
</dbReference>
<evidence type="ECO:0000256" key="1">
    <source>
        <dbReference type="ARBA" id="ARBA00009770"/>
    </source>
</evidence>
<dbReference type="Pfam" id="PF13402">
    <property type="entry name" value="Peptidase_M60"/>
    <property type="match status" value="2"/>
</dbReference>
<accession>A0A5J5DKH3</accession>
<dbReference type="InterPro" id="IPR042279">
    <property type="entry name" value="Pep_M60_3"/>
</dbReference>
<dbReference type="GO" id="GO:0044325">
    <property type="term" value="F:transmembrane transporter binding"/>
    <property type="evidence" value="ECO:0007669"/>
    <property type="project" value="TreeGrafter"/>
</dbReference>
<dbReference type="InterPro" id="IPR051244">
    <property type="entry name" value="TCAF"/>
</dbReference>
<reference evidence="3 4" key="1">
    <citation type="submission" date="2019-08" db="EMBL/GenBank/DDBJ databases">
        <title>A chromosome-level genome assembly, high-density linkage maps, and genome scans reveal the genomic architecture of hybrid incompatibilities underlying speciation via character displacement in darters (Percidae: Etheostominae).</title>
        <authorList>
            <person name="Moran R.L."/>
            <person name="Catchen J.M."/>
            <person name="Fuller R.C."/>
        </authorList>
    </citation>
    <scope>NUCLEOTIDE SEQUENCE [LARGE SCALE GENOMIC DNA]</scope>
    <source>
        <strain evidence="3">EspeVRDwgs_2016</strain>
        <tissue evidence="3">Muscle</tissue>
    </source>
</reference>
<evidence type="ECO:0000313" key="4">
    <source>
        <dbReference type="Proteomes" id="UP000327493"/>
    </source>
</evidence>
<keyword evidence="4" id="KW-1185">Reference proteome</keyword>
<sequence length="1873" mass="207114">MTRVCIVAKSTDYVEIPLTLVPGAFLVGDPSVRTPAQNHSSSVLQGDPSSRGANKRTRHIEYLLDCLSGKLSDDTKKRQLDFQPIQNKNEGAYMSLMRGLTELDFRGPCVPSDLLLIGDHAFPLAMNSQGQVLMAASLYGRGRIVVLGHESYLTTFPALVENALTWLRGDGSDNLSVGVHENIKAVADNISRSSFQANIMGAFSSNPGVGVYVTDAYSLGPDVKDLVAFLKAGGGVLIAGQAWSWAANHPKENTMLQFEGNKVSGVAGIYFSKHYGVVECLPVYPQIPSSWMARVIGKDFEDDLSFLLEGTSEFDLQGGSLASEVLVHGPLAFPIGTTGDGRAFLAGAYYGQGRVIVVTHEGFLGRETLAPFWKNAINWLDEGRQGVVGVVPDHALEVLRKSGLQCEKTDFRKDLSVFVCTAYSDHHAEEIRDFVAEGGGLLIGGHAWYWAQTHPGQNELIDFPGNKILNTMGLSLLKATIGGDTYKAPVPSQAIKDTYHFRHLLYRFAGHVTQGKELTEQEERFLTKLGQDCVNYLQLKAYDCSSYAQVVYTLTDIVMNSDMPQVGDSCPVKNPKDHLLLSVASHVYKVCPDPDALLPLLIKDNPLMPVVYNHKIQINANTAGGEEWISTGLYLSHGMKTYISMPAEIVNKGWKIQIGCQTDHLKSEELKRAPCVHERFPVTSEMMQVWNLWGGLIYLVVPPNTQVKGLKATVQMAVPVPYYKSGVTTAADWLLLRTAPSPWAELEFDNIILTVPSDVVRSLDRPDLLAAHWDEIMRGIADLAAIPHKFPRKERFVADVQISHGFMHAGYPIMAHKTTADELVNIDHARSIGLWGPIHELGHNQQRGCWEFPSHTTECTCNLWSVYVHEEVLGINRAKAHPAMTLESRNKRAEEYAKGGKKLSNWDMWVALETYMQLQDKFGWDAFKKVFAAYHKMSNFPSDNNGKMNLYAETFSQTVGMNLAGFFKAWGWPIEAVTEEKLSNLPPWTDHPMFSFAILPPSHWIFKALIHLTMSNQPIQNKNEGAYMSLMRGLRELDFQGPCVPSDLLLIGDHAFPLAMNSQGQVLMAASLYGRGRIVVLGHEGYLTTFPALVENALTWLRGDGSDNLSVGVHENIKAVADNISRSSFQANVMGAFSSNLGVGVYVTDAYNVGPDVKDLVAFLKAGGGVLIAGQAWSWAACYPKENTLLQFEGNKVSGVAGIYFSKHQGEVECLPVYPQIPSTWMARVISKDFEDDLEFLLQGVSEFDLQNGVVASELLVHGQLAFPIGTTEDGRVFLAGALYGQGRVVVITHEGLLKRETLAPFWNNAIHWLDKGQNGVVGVAPDLDQAFNLFSKSEFTCEKTDFREGLSVFVCTAYSDKHVADIQHFVAEGGGLLIGGHAWYWAQTHPGQNPITDFTGNKILNKMGLSLLGNIIGEGSYKAPEPSQAIKDGYHFRHLLRRFAGHVTQGEELSEQEKDYLKKLGGDCVTYLQMKAHDCSSYTQVVSTLSGILKKSGMPQVCDSSPVKSPKDRLLLSLGAEVYRVCPDPDALLPYLIKDEPLMPVVYNYRIKINASTAGGEEWISTGLYLSPGMKTYIAMPAAIVNQGWKVQIGCQTDSLNAEELKRAPCVHERFPVTSEMMQVWNLWGGLIYLVVPPNTQVKGLKATVQMAVPVPYYKSGVTTAADWLVLRTAPSPWAELEFENIVLTVPSDVVRSLDRPDLLAAHWDEIMRGIADLAAIPHKFPRKERFVTDVQISHGWMHCGYPIMTHKSTADDLVSTVHAGSEGLWGPIHELGHNQQRACWEFPPHTTECTCNLWSVYVHEEVLGINGIISPAQRKTNAEEYVKGGRKLSNWAVFVALETYLQLRDKFGWDAFKKVFAAYHKMSNFPS</sequence>
<feature type="domain" description="Peptidase M60" evidence="2">
    <location>
        <begin position="1562"/>
        <end position="1854"/>
    </location>
</feature>
<dbReference type="InterPro" id="IPR029062">
    <property type="entry name" value="Class_I_gatase-like"/>
</dbReference>
<dbReference type="InterPro" id="IPR035423">
    <property type="entry name" value="M60-like_N"/>
</dbReference>
<dbReference type="Gene3D" id="3.40.390.80">
    <property type="entry name" value="Peptidase M60, enhancin-like domain 2"/>
    <property type="match status" value="2"/>
</dbReference>
<proteinExistence type="inferred from homology"/>
<protein>
    <recommendedName>
        <fullName evidence="2">Peptidase M60 domain-containing protein</fullName>
    </recommendedName>
</protein>
<comment type="similarity">
    <text evidence="1">Belongs to the TCAF family.</text>
</comment>
<organism evidence="3 4">
    <name type="scientific">Etheostoma spectabile</name>
    <name type="common">orangethroat darter</name>
    <dbReference type="NCBI Taxonomy" id="54343"/>
    <lineage>
        <taxon>Eukaryota</taxon>
        <taxon>Metazoa</taxon>
        <taxon>Chordata</taxon>
        <taxon>Craniata</taxon>
        <taxon>Vertebrata</taxon>
        <taxon>Euteleostomi</taxon>
        <taxon>Actinopterygii</taxon>
        <taxon>Neopterygii</taxon>
        <taxon>Teleostei</taxon>
        <taxon>Neoteleostei</taxon>
        <taxon>Acanthomorphata</taxon>
        <taxon>Eupercaria</taxon>
        <taxon>Perciformes</taxon>
        <taxon>Percoidei</taxon>
        <taxon>Percidae</taxon>
        <taxon>Etheostomatinae</taxon>
        <taxon>Etheostoma</taxon>
    </lineage>
</organism>